<dbReference type="PANTHER" id="PTHR12281:SF31">
    <property type="entry name" value="DCN1-LIKE PROTEIN 3"/>
    <property type="match status" value="1"/>
</dbReference>
<keyword evidence="1" id="KW-0833">Ubl conjugation pathway</keyword>
<dbReference type="GeneID" id="5001026"/>
<dbReference type="Gene3D" id="1.10.238.200">
    <property type="entry name" value="Cullin, PONY binding domain"/>
    <property type="match status" value="1"/>
</dbReference>
<keyword evidence="5" id="KW-1185">Reference proteome</keyword>
<dbReference type="GO" id="GO:0032182">
    <property type="term" value="F:ubiquitin-like protein binding"/>
    <property type="evidence" value="ECO:0007669"/>
    <property type="project" value="TreeGrafter"/>
</dbReference>
<dbReference type="OMA" id="LWCKFLQ"/>
<dbReference type="GO" id="GO:0000151">
    <property type="term" value="C:ubiquitin ligase complex"/>
    <property type="evidence" value="ECO:0007669"/>
    <property type="project" value="TreeGrafter"/>
</dbReference>
<dbReference type="PANTHER" id="PTHR12281">
    <property type="entry name" value="RP42 RELATED"/>
    <property type="match status" value="1"/>
</dbReference>
<dbReference type="Proteomes" id="UP000001568">
    <property type="component" value="Chromosome 3"/>
</dbReference>
<dbReference type="GO" id="GO:0005886">
    <property type="term" value="C:plasma membrane"/>
    <property type="evidence" value="ECO:0007669"/>
    <property type="project" value="UniProtKB-ARBA"/>
</dbReference>
<dbReference type="InterPro" id="IPR014764">
    <property type="entry name" value="DCN-prot"/>
</dbReference>
<dbReference type="Pfam" id="PF14555">
    <property type="entry name" value="UBA_4"/>
    <property type="match status" value="1"/>
</dbReference>
<proteinExistence type="predicted"/>
<organism evidence="4 5">
    <name type="scientific">Ostreococcus lucimarinus (strain CCE9901)</name>
    <dbReference type="NCBI Taxonomy" id="436017"/>
    <lineage>
        <taxon>Eukaryota</taxon>
        <taxon>Viridiplantae</taxon>
        <taxon>Chlorophyta</taxon>
        <taxon>Mamiellophyceae</taxon>
        <taxon>Mamiellales</taxon>
        <taxon>Bathycoccaceae</taxon>
        <taxon>Ostreococcus</taxon>
    </lineage>
</organism>
<feature type="domain" description="DCUN1" evidence="3">
    <location>
        <begin position="97"/>
        <end position="287"/>
    </location>
</feature>
<protein>
    <recommendedName>
        <fullName evidence="2">Defective in cullin neddylation protein</fullName>
    </recommendedName>
</protein>
<gene>
    <name evidence="4" type="ORF">OSTLU_34329</name>
</gene>
<name>A4RU77_OSTLU</name>
<dbReference type="STRING" id="436017.A4RU77"/>
<evidence type="ECO:0000256" key="1">
    <source>
        <dbReference type="ARBA" id="ARBA00022786"/>
    </source>
</evidence>
<dbReference type="InterPro" id="IPR005176">
    <property type="entry name" value="PONY_dom"/>
</dbReference>
<dbReference type="Gene3D" id="1.10.8.10">
    <property type="entry name" value="DNA helicase RuvA subunit, C-terminal domain"/>
    <property type="match status" value="1"/>
</dbReference>
<dbReference type="GO" id="GO:0031624">
    <property type="term" value="F:ubiquitin conjugating enzyme binding"/>
    <property type="evidence" value="ECO:0007669"/>
    <property type="project" value="TreeGrafter"/>
</dbReference>
<dbReference type="Pfam" id="PF03556">
    <property type="entry name" value="Cullin_binding"/>
    <property type="match status" value="1"/>
</dbReference>
<dbReference type="PROSITE" id="PS51229">
    <property type="entry name" value="DCUN1"/>
    <property type="match status" value="1"/>
</dbReference>
<evidence type="ECO:0000256" key="2">
    <source>
        <dbReference type="RuleBase" id="RU410713"/>
    </source>
</evidence>
<dbReference type="Gramene" id="ABO95204">
    <property type="protein sequence ID" value="ABO95204"/>
    <property type="gene ID" value="OSTLU_34329"/>
</dbReference>
<dbReference type="AlphaFoldDB" id="A4RU77"/>
<dbReference type="FunFam" id="1.10.238.200:FF:000003">
    <property type="entry name" value="DCN1-like protein 3"/>
    <property type="match status" value="1"/>
</dbReference>
<dbReference type="KEGG" id="olu:OSTLU_34329"/>
<dbReference type="OrthoDB" id="286637at2759"/>
<dbReference type="GO" id="GO:0097602">
    <property type="term" value="F:cullin family protein binding"/>
    <property type="evidence" value="ECO:0007669"/>
    <property type="project" value="TreeGrafter"/>
</dbReference>
<reference evidence="4 5" key="1">
    <citation type="journal article" date="2007" name="Proc. Natl. Acad. Sci. U.S.A.">
        <title>The tiny eukaryote Ostreococcus provides genomic insights into the paradox of plankton speciation.</title>
        <authorList>
            <person name="Palenik B."/>
            <person name="Grimwood J."/>
            <person name="Aerts A."/>
            <person name="Rouze P."/>
            <person name="Salamov A."/>
            <person name="Putnam N."/>
            <person name="Dupont C."/>
            <person name="Jorgensen R."/>
            <person name="Derelle E."/>
            <person name="Rombauts S."/>
            <person name="Zhou K."/>
            <person name="Otillar R."/>
            <person name="Merchant S.S."/>
            <person name="Podell S."/>
            <person name="Gaasterland T."/>
            <person name="Napoli C."/>
            <person name="Gendler K."/>
            <person name="Manuell A."/>
            <person name="Tai V."/>
            <person name="Vallon O."/>
            <person name="Piganeau G."/>
            <person name="Jancek S."/>
            <person name="Heijde M."/>
            <person name="Jabbari K."/>
            <person name="Bowler C."/>
            <person name="Lohr M."/>
            <person name="Robbens S."/>
            <person name="Werner G."/>
            <person name="Dubchak I."/>
            <person name="Pazour G.J."/>
            <person name="Ren Q."/>
            <person name="Paulsen I."/>
            <person name="Delwiche C."/>
            <person name="Schmutz J."/>
            <person name="Rokhsar D."/>
            <person name="Van de Peer Y."/>
            <person name="Moreau H."/>
            <person name="Grigoriev I.V."/>
        </authorList>
    </citation>
    <scope>NUCLEOTIDE SEQUENCE [LARGE SCALE GENOMIC DNA]</scope>
    <source>
        <strain evidence="4 5">CCE9901</strain>
    </source>
</reference>
<dbReference type="HOGENOM" id="CLU_047042_0_1_1"/>
<dbReference type="eggNOG" id="KOG3077">
    <property type="taxonomic scope" value="Eukaryota"/>
</dbReference>
<evidence type="ECO:0000313" key="5">
    <source>
        <dbReference type="Proteomes" id="UP000001568"/>
    </source>
</evidence>
<dbReference type="EMBL" id="CP000583">
    <property type="protein sequence ID" value="ABO95204.1"/>
    <property type="molecule type" value="Genomic_DNA"/>
</dbReference>
<dbReference type="Gene3D" id="1.10.238.10">
    <property type="entry name" value="EF-hand"/>
    <property type="match status" value="1"/>
</dbReference>
<dbReference type="FunFam" id="1.10.238.10:FF:000030">
    <property type="entry name" value="DCN1-like protein"/>
    <property type="match status" value="1"/>
</dbReference>
<dbReference type="RefSeq" id="XP_001416911.1">
    <property type="nucleotide sequence ID" value="XM_001416874.1"/>
</dbReference>
<sequence length="290" mass="33334">MVRTLTLPVTLKAHSVQRSRERRLVKDEFKSLTAHFDEQNKLNKNQKAIVRRFMEVADTSDESASIHALKEASWNMESAFEVYFYSARSKSSKRSSTNSAGIDAMFDVYKAQDDQQEQRIEAEGIIQLCKDLGVDPFDPVTLVLSLKMDAETMGKYTKEEFTRGMMDLECDSVAKLKAKMDALRSELTRPNAFKDVYEFTFGFAKEPNAKALSLDTAIGLWKVLMADKWCFTDEWCDFLEKNHGKAISNDTWSQVLQFSRQVGENLDTYDSNDAWPYLIDEFVEEKVQKK</sequence>
<accession>A4RU77</accession>
<comment type="function">
    <text evidence="2">Neddylation of cullins play an essential role in the regulation of SCF-type complexes activity.</text>
</comment>
<dbReference type="InterPro" id="IPR042460">
    <property type="entry name" value="DCN1-like_PONY"/>
</dbReference>
<dbReference type="GO" id="GO:0045116">
    <property type="term" value="P:protein neddylation"/>
    <property type="evidence" value="ECO:0007669"/>
    <property type="project" value="TreeGrafter"/>
</dbReference>
<evidence type="ECO:0000313" key="4">
    <source>
        <dbReference type="EMBL" id="ABO95204.1"/>
    </source>
</evidence>
<evidence type="ECO:0000259" key="3">
    <source>
        <dbReference type="PROSITE" id="PS51229"/>
    </source>
</evidence>